<evidence type="ECO:0000313" key="1">
    <source>
        <dbReference type="EMBL" id="RZT96237.1"/>
    </source>
</evidence>
<sequence length="58" mass="6827">MTLNIKNVSFITQKHLFRTKPIGRFYEGFPNKLDAIIIFSPHTQLLIPKAKNKDKNHY</sequence>
<gene>
    <name evidence="1" type="ORF">EV201_0873</name>
</gene>
<organism evidence="1 2">
    <name type="scientific">Ancylomarina subtilis</name>
    <dbReference type="NCBI Taxonomy" id="1639035"/>
    <lineage>
        <taxon>Bacteria</taxon>
        <taxon>Pseudomonadati</taxon>
        <taxon>Bacteroidota</taxon>
        <taxon>Bacteroidia</taxon>
        <taxon>Marinilabiliales</taxon>
        <taxon>Marinifilaceae</taxon>
        <taxon>Ancylomarina</taxon>
    </lineage>
</organism>
<reference evidence="1 2" key="1">
    <citation type="submission" date="2019-02" db="EMBL/GenBank/DDBJ databases">
        <title>Genomic Encyclopedia of Type Strains, Phase IV (KMG-IV): sequencing the most valuable type-strain genomes for metagenomic binning, comparative biology and taxonomic classification.</title>
        <authorList>
            <person name="Goeker M."/>
        </authorList>
    </citation>
    <scope>NUCLEOTIDE SEQUENCE [LARGE SCALE GENOMIC DNA]</scope>
    <source>
        <strain evidence="1 2">DSM 28825</strain>
    </source>
</reference>
<keyword evidence="2" id="KW-1185">Reference proteome</keyword>
<evidence type="ECO:0000313" key="2">
    <source>
        <dbReference type="Proteomes" id="UP000293562"/>
    </source>
</evidence>
<protein>
    <submittedName>
        <fullName evidence="1">Uncharacterized protein</fullName>
    </submittedName>
</protein>
<dbReference type="EMBL" id="SHKN01000001">
    <property type="protein sequence ID" value="RZT96237.1"/>
    <property type="molecule type" value="Genomic_DNA"/>
</dbReference>
<accession>A0A4Q7VJJ8</accession>
<comment type="caution">
    <text evidence="1">The sequence shown here is derived from an EMBL/GenBank/DDBJ whole genome shotgun (WGS) entry which is preliminary data.</text>
</comment>
<dbReference type="Proteomes" id="UP000293562">
    <property type="component" value="Unassembled WGS sequence"/>
</dbReference>
<dbReference type="AlphaFoldDB" id="A0A4Q7VJJ8"/>
<proteinExistence type="predicted"/>
<name>A0A4Q7VJJ8_9BACT</name>